<organism evidence="1 2">
    <name type="scientific">Paramecium octaurelia</name>
    <dbReference type="NCBI Taxonomy" id="43137"/>
    <lineage>
        <taxon>Eukaryota</taxon>
        <taxon>Sar</taxon>
        <taxon>Alveolata</taxon>
        <taxon>Ciliophora</taxon>
        <taxon>Intramacronucleata</taxon>
        <taxon>Oligohymenophorea</taxon>
        <taxon>Peniculida</taxon>
        <taxon>Parameciidae</taxon>
        <taxon>Paramecium</taxon>
    </lineage>
</organism>
<evidence type="ECO:0000313" key="1">
    <source>
        <dbReference type="EMBL" id="CAD8204473.1"/>
    </source>
</evidence>
<proteinExistence type="predicted"/>
<protein>
    <submittedName>
        <fullName evidence="1">Uncharacterized protein</fullName>
    </submittedName>
</protein>
<name>A0A8S1XU16_PAROT</name>
<dbReference type="Proteomes" id="UP000683925">
    <property type="component" value="Unassembled WGS sequence"/>
</dbReference>
<sequence>MKCISTPTQDQQCSDLANTGKCCFDILNQVACLSMPNVYCKFYKQNFFILDKKAIDVANGSSLVPEKYHLSPNVMDYFNRNIFGSIFIYDAVRLQLLISINQVHLNILLYVDQFRLVNKDALRRQWNIVFRDYQTANKVKLGLQLETCISINALCKFQGGKFVPIAITDADEKLIKDQDFKRVSPQICAQFPTPYNNNTLTYSCLVVTLQTEVCSALGLSKSACLTYTLSSFCIFDAANFKCTSTNDNLIPCFLAQRRKFLKVVQQLGKMPIYQNCRNYCQFIMHGDSGEFLEISINLLTGLCLEPDAQTNQITCRRATNQVCFYNQITKNVLLELQCNAMMSWFIIQQISLFKVACSNQQMTQLIFNMHS</sequence>
<accession>A0A8S1XU16</accession>
<evidence type="ECO:0000313" key="2">
    <source>
        <dbReference type="Proteomes" id="UP000683925"/>
    </source>
</evidence>
<keyword evidence="2" id="KW-1185">Reference proteome</keyword>
<dbReference type="EMBL" id="CAJJDP010000134">
    <property type="protein sequence ID" value="CAD8204473.1"/>
    <property type="molecule type" value="Genomic_DNA"/>
</dbReference>
<dbReference type="AlphaFoldDB" id="A0A8S1XU16"/>
<comment type="caution">
    <text evidence="1">The sequence shown here is derived from an EMBL/GenBank/DDBJ whole genome shotgun (WGS) entry which is preliminary data.</text>
</comment>
<reference evidence="1" key="1">
    <citation type="submission" date="2021-01" db="EMBL/GenBank/DDBJ databases">
        <authorList>
            <consortium name="Genoscope - CEA"/>
            <person name="William W."/>
        </authorList>
    </citation>
    <scope>NUCLEOTIDE SEQUENCE</scope>
</reference>
<gene>
    <name evidence="1" type="ORF">POCTA_138.1.T1330004</name>
</gene>